<evidence type="ECO:0000259" key="1">
    <source>
        <dbReference type="SMART" id="SM00331"/>
    </source>
</evidence>
<dbReference type="InterPro" id="IPR036457">
    <property type="entry name" value="PPM-type-like_dom_sf"/>
</dbReference>
<sequence length="391" mass="42716">MNISLDVSWKSLNKHGEELCGDTVGILKNDVSDIFVLSDGMGSGVKANILSTLTTKIVGTMLRDGANISDCVETIAKTLPVCSVRHVAYSTFTILQIFKDGRAYLVEYDNPGCVLVRSGKLEQIPYEVHEIEGKKIRDCSLNVALGDYFVLMSDGVTHAGVGNMMSFGWGQARASEYIRKACSMNNLSAPRLTSMICKACSDLYLDSPGDDTTVAVIHAVKAKHVNIFTGPPQSYDDDAVLMRDFMTSPGKKIVSGGTSANIAARILKKKIVASIKYNDPEIPPIATLEGVDLVTEGVLTLNRCANMLEQYNKGDLSDRFFDSLDADNGAAMIAKILVEECTDLHMFVGQAMNAAHQNVGLPFDLSIRMRLVDKIRQECEKMGKTVTVRYY</sequence>
<dbReference type="InterPro" id="IPR001932">
    <property type="entry name" value="PPM-type_phosphatase-like_dom"/>
</dbReference>
<feature type="domain" description="PPM-type phosphatase" evidence="1">
    <location>
        <begin position="4"/>
        <end position="219"/>
    </location>
</feature>
<dbReference type="Gene3D" id="3.60.40.10">
    <property type="entry name" value="PPM-type phosphatase domain"/>
    <property type="match status" value="1"/>
</dbReference>
<protein>
    <recommendedName>
        <fullName evidence="1">PPM-type phosphatase domain-containing protein</fullName>
    </recommendedName>
</protein>
<evidence type="ECO:0000313" key="3">
    <source>
        <dbReference type="Proteomes" id="UP000543642"/>
    </source>
</evidence>
<gene>
    <name evidence="2" type="ORF">HNP82_000320</name>
</gene>
<dbReference type="EMBL" id="JACHFW010000001">
    <property type="protein sequence ID" value="MBB5263226.1"/>
    <property type="molecule type" value="Genomic_DNA"/>
</dbReference>
<keyword evidence="3" id="KW-1185">Reference proteome</keyword>
<name>A0A7W8H7A5_9FIRM</name>
<comment type="caution">
    <text evidence="2">The sequence shown here is derived from an EMBL/GenBank/DDBJ whole genome shotgun (WGS) entry which is preliminary data.</text>
</comment>
<dbReference type="AlphaFoldDB" id="A0A7W8H7A5"/>
<dbReference type="RefSeq" id="WP_183770730.1">
    <property type="nucleotide sequence ID" value="NZ_JACHFW010000001.1"/>
</dbReference>
<proteinExistence type="predicted"/>
<accession>A0A7W8H7A5</accession>
<reference evidence="2 3" key="1">
    <citation type="submission" date="2020-08" db="EMBL/GenBank/DDBJ databases">
        <title>Genomic Encyclopedia of Type Strains, Phase IV (KMG-IV): sequencing the most valuable type-strain genomes for metagenomic binning, comparative biology and taxonomic classification.</title>
        <authorList>
            <person name="Goeker M."/>
        </authorList>
    </citation>
    <scope>NUCLEOTIDE SEQUENCE [LARGE SCALE GENOMIC DNA]</scope>
    <source>
        <strain evidence="2 3">DSM 106146</strain>
    </source>
</reference>
<dbReference type="SUPFAM" id="SSF81606">
    <property type="entry name" value="PP2C-like"/>
    <property type="match status" value="1"/>
</dbReference>
<organism evidence="2 3">
    <name type="scientific">Catenibacillus scindens</name>
    <dbReference type="NCBI Taxonomy" id="673271"/>
    <lineage>
        <taxon>Bacteria</taxon>
        <taxon>Bacillati</taxon>
        <taxon>Bacillota</taxon>
        <taxon>Clostridia</taxon>
        <taxon>Lachnospirales</taxon>
        <taxon>Lachnospiraceae</taxon>
        <taxon>Catenibacillus</taxon>
    </lineage>
</organism>
<evidence type="ECO:0000313" key="2">
    <source>
        <dbReference type="EMBL" id="MBB5263226.1"/>
    </source>
</evidence>
<dbReference type="Proteomes" id="UP000543642">
    <property type="component" value="Unassembled WGS sequence"/>
</dbReference>
<dbReference type="SMART" id="SM00331">
    <property type="entry name" value="PP2C_SIG"/>
    <property type="match status" value="1"/>
</dbReference>
<dbReference type="Pfam" id="PF07228">
    <property type="entry name" value="SpoIIE"/>
    <property type="match status" value="1"/>
</dbReference>